<dbReference type="EMBL" id="JACHOC010000012">
    <property type="protein sequence ID" value="MBB4624838.1"/>
    <property type="molecule type" value="Genomic_DNA"/>
</dbReference>
<proteinExistence type="predicted"/>
<dbReference type="PANTHER" id="PTHR22916">
    <property type="entry name" value="GLYCOSYLTRANSFERASE"/>
    <property type="match status" value="1"/>
</dbReference>
<name>A0ABR6KVL7_9BACT</name>
<dbReference type="PANTHER" id="PTHR22916:SF3">
    <property type="entry name" value="UDP-GLCNAC:BETAGAL BETA-1,3-N-ACETYLGLUCOSAMINYLTRANSFERASE-LIKE PROTEIN 1"/>
    <property type="match status" value="1"/>
</dbReference>
<organism evidence="2 3">
    <name type="scientific">Parabacteroides faecis</name>
    <dbReference type="NCBI Taxonomy" id="1217282"/>
    <lineage>
        <taxon>Bacteria</taxon>
        <taxon>Pseudomonadati</taxon>
        <taxon>Bacteroidota</taxon>
        <taxon>Bacteroidia</taxon>
        <taxon>Bacteroidales</taxon>
        <taxon>Tannerellaceae</taxon>
        <taxon>Parabacteroides</taxon>
    </lineage>
</organism>
<evidence type="ECO:0000313" key="2">
    <source>
        <dbReference type="EMBL" id="MBB4624838.1"/>
    </source>
</evidence>
<dbReference type="RefSeq" id="WP_122375423.1">
    <property type="nucleotide sequence ID" value="NZ_BMPB01000016.1"/>
</dbReference>
<keyword evidence="3" id="KW-1185">Reference proteome</keyword>
<dbReference type="SUPFAM" id="SSF53448">
    <property type="entry name" value="Nucleotide-diphospho-sugar transferases"/>
    <property type="match status" value="1"/>
</dbReference>
<feature type="domain" description="Glycosyltransferase 2-like" evidence="1">
    <location>
        <begin position="12"/>
        <end position="141"/>
    </location>
</feature>
<dbReference type="Proteomes" id="UP000533637">
    <property type="component" value="Unassembled WGS sequence"/>
</dbReference>
<gene>
    <name evidence="2" type="ORF">GGQ57_004783</name>
</gene>
<protein>
    <submittedName>
        <fullName evidence="2">Cellulose synthase/poly-beta-1,6-N-acetylglucosamine synthase-like glycosyltransferase</fullName>
    </submittedName>
</protein>
<evidence type="ECO:0000313" key="3">
    <source>
        <dbReference type="Proteomes" id="UP000533637"/>
    </source>
</evidence>
<evidence type="ECO:0000259" key="1">
    <source>
        <dbReference type="Pfam" id="PF00535"/>
    </source>
</evidence>
<accession>A0ABR6KVL7</accession>
<dbReference type="InterPro" id="IPR029044">
    <property type="entry name" value="Nucleotide-diphossugar_trans"/>
</dbReference>
<sequence>MLVSDKSKTLVSVLIPVYNSEKFIRETVDSVLGQTLVDFEILLLDDGSADKSSEIIKSYTDIRVKYVSCTHDFIKTLNHGIDIAKGKYIALLDHDDLMLPHRLKVQYEYMEDNPNIVVCGGYMYSFGMYSRLMKAPLTHLDIIKTMIIHCPMMNPTGFIRRDVLIEHNLRYSYGYSFAADYKLWSDIAQIGEIANIPEVFTLYRTYPEQTSIKYLAESEEAAGRIRLEMVEYFISLVKEDSKYYPVLMNRFLPALDELGEEGFFSSNTLFPFMHELISGLLERGDIVFK</sequence>
<dbReference type="Gene3D" id="3.90.550.10">
    <property type="entry name" value="Spore Coat Polysaccharide Biosynthesis Protein SpsA, Chain A"/>
    <property type="match status" value="1"/>
</dbReference>
<reference evidence="2 3" key="1">
    <citation type="submission" date="2020-08" db="EMBL/GenBank/DDBJ databases">
        <title>Genomic Encyclopedia of Type Strains, Phase IV (KMG-IV): sequencing the most valuable type-strain genomes for metagenomic binning, comparative biology and taxonomic classification.</title>
        <authorList>
            <person name="Goeker M."/>
        </authorList>
    </citation>
    <scope>NUCLEOTIDE SEQUENCE [LARGE SCALE GENOMIC DNA]</scope>
    <source>
        <strain evidence="2 3">DSM 102983</strain>
    </source>
</reference>
<comment type="caution">
    <text evidence="2">The sequence shown here is derived from an EMBL/GenBank/DDBJ whole genome shotgun (WGS) entry which is preliminary data.</text>
</comment>
<dbReference type="Pfam" id="PF00535">
    <property type="entry name" value="Glycos_transf_2"/>
    <property type="match status" value="1"/>
</dbReference>
<dbReference type="InterPro" id="IPR001173">
    <property type="entry name" value="Glyco_trans_2-like"/>
</dbReference>